<organism evidence="2 3">
    <name type="scientific">Pisolithus tinctorius Marx 270</name>
    <dbReference type="NCBI Taxonomy" id="870435"/>
    <lineage>
        <taxon>Eukaryota</taxon>
        <taxon>Fungi</taxon>
        <taxon>Dikarya</taxon>
        <taxon>Basidiomycota</taxon>
        <taxon>Agaricomycotina</taxon>
        <taxon>Agaricomycetes</taxon>
        <taxon>Agaricomycetidae</taxon>
        <taxon>Boletales</taxon>
        <taxon>Sclerodermatineae</taxon>
        <taxon>Pisolithaceae</taxon>
        <taxon>Pisolithus</taxon>
    </lineage>
</organism>
<dbReference type="HOGENOM" id="CLU_2016200_0_0_1"/>
<dbReference type="Proteomes" id="UP000054217">
    <property type="component" value="Unassembled WGS sequence"/>
</dbReference>
<dbReference type="AlphaFoldDB" id="A0A0C3NT29"/>
<keyword evidence="1" id="KW-1133">Transmembrane helix</keyword>
<dbReference type="InParanoid" id="A0A0C3NT29"/>
<keyword evidence="3" id="KW-1185">Reference proteome</keyword>
<evidence type="ECO:0000313" key="3">
    <source>
        <dbReference type="Proteomes" id="UP000054217"/>
    </source>
</evidence>
<protein>
    <submittedName>
        <fullName evidence="2">Uncharacterized protein</fullName>
    </submittedName>
</protein>
<evidence type="ECO:0000256" key="1">
    <source>
        <dbReference type="SAM" id="Phobius"/>
    </source>
</evidence>
<sequence length="123" mass="13652">MMTSPPAALQATFFIHDITSHIPSALLLLSQLIRQVGTHYSISRKVQRRYIMVVTIVAVVVCPKSKIRFVFMSVVEFTSAFLVFFAVSRSASSGPSFAFSPPLVPSFHPLFSLLLALYLLLPH</sequence>
<reference evidence="2 3" key="1">
    <citation type="submission" date="2014-04" db="EMBL/GenBank/DDBJ databases">
        <authorList>
            <consortium name="DOE Joint Genome Institute"/>
            <person name="Kuo A."/>
            <person name="Kohler A."/>
            <person name="Costa M.D."/>
            <person name="Nagy L.G."/>
            <person name="Floudas D."/>
            <person name="Copeland A."/>
            <person name="Barry K.W."/>
            <person name="Cichocki N."/>
            <person name="Veneault-Fourrey C."/>
            <person name="LaButti K."/>
            <person name="Lindquist E.A."/>
            <person name="Lipzen A."/>
            <person name="Lundell T."/>
            <person name="Morin E."/>
            <person name="Murat C."/>
            <person name="Sun H."/>
            <person name="Tunlid A."/>
            <person name="Henrissat B."/>
            <person name="Grigoriev I.V."/>
            <person name="Hibbett D.S."/>
            <person name="Martin F."/>
            <person name="Nordberg H.P."/>
            <person name="Cantor M.N."/>
            <person name="Hua S.X."/>
        </authorList>
    </citation>
    <scope>NUCLEOTIDE SEQUENCE [LARGE SCALE GENOMIC DNA]</scope>
    <source>
        <strain evidence="2 3">Marx 270</strain>
    </source>
</reference>
<reference evidence="3" key="2">
    <citation type="submission" date="2015-01" db="EMBL/GenBank/DDBJ databases">
        <title>Evolutionary Origins and Diversification of the Mycorrhizal Mutualists.</title>
        <authorList>
            <consortium name="DOE Joint Genome Institute"/>
            <consortium name="Mycorrhizal Genomics Consortium"/>
            <person name="Kohler A."/>
            <person name="Kuo A."/>
            <person name="Nagy L.G."/>
            <person name="Floudas D."/>
            <person name="Copeland A."/>
            <person name="Barry K.W."/>
            <person name="Cichocki N."/>
            <person name="Veneault-Fourrey C."/>
            <person name="LaButti K."/>
            <person name="Lindquist E.A."/>
            <person name="Lipzen A."/>
            <person name="Lundell T."/>
            <person name="Morin E."/>
            <person name="Murat C."/>
            <person name="Riley R."/>
            <person name="Ohm R."/>
            <person name="Sun H."/>
            <person name="Tunlid A."/>
            <person name="Henrissat B."/>
            <person name="Grigoriev I.V."/>
            <person name="Hibbett D.S."/>
            <person name="Martin F."/>
        </authorList>
    </citation>
    <scope>NUCLEOTIDE SEQUENCE [LARGE SCALE GENOMIC DNA]</scope>
    <source>
        <strain evidence="3">Marx 270</strain>
    </source>
</reference>
<keyword evidence="1" id="KW-0472">Membrane</keyword>
<accession>A0A0C3NT29</accession>
<dbReference type="EMBL" id="KN832013">
    <property type="protein sequence ID" value="KIN98645.1"/>
    <property type="molecule type" value="Genomic_DNA"/>
</dbReference>
<gene>
    <name evidence="2" type="ORF">M404DRAFT_1005125</name>
</gene>
<feature type="transmembrane region" description="Helical" evidence="1">
    <location>
        <begin position="69"/>
        <end position="91"/>
    </location>
</feature>
<proteinExistence type="predicted"/>
<feature type="transmembrane region" description="Helical" evidence="1">
    <location>
        <begin position="103"/>
        <end position="121"/>
    </location>
</feature>
<evidence type="ECO:0000313" key="2">
    <source>
        <dbReference type="EMBL" id="KIN98645.1"/>
    </source>
</evidence>
<keyword evidence="1" id="KW-0812">Transmembrane</keyword>
<name>A0A0C3NT29_PISTI</name>